<reference evidence="2 3" key="1">
    <citation type="submission" date="2018-05" db="EMBL/GenBank/DDBJ databases">
        <title>Evolution of GPA BGCs.</title>
        <authorList>
            <person name="Waglechner N."/>
            <person name="Wright G.D."/>
        </authorList>
    </citation>
    <scope>NUCLEOTIDE SEQUENCE [LARGE SCALE GENOMIC DNA]</scope>
    <source>
        <strain evidence="2 3">A82846</strain>
    </source>
</reference>
<dbReference type="InterPro" id="IPR019587">
    <property type="entry name" value="Polyketide_cyclase/dehydratase"/>
</dbReference>
<accession>A0A428Z0F9</accession>
<dbReference type="AlphaFoldDB" id="A0A428Z0F9"/>
<comment type="caution">
    <text evidence="2">The sequence shown here is derived from an EMBL/GenBank/DDBJ whole genome shotgun (WGS) entry which is preliminary data.</text>
</comment>
<dbReference type="Gene3D" id="3.30.530.20">
    <property type="match status" value="1"/>
</dbReference>
<evidence type="ECO:0000313" key="3">
    <source>
        <dbReference type="Proteomes" id="UP000287547"/>
    </source>
</evidence>
<evidence type="ECO:0008006" key="4">
    <source>
        <dbReference type="Google" id="ProtNLM"/>
    </source>
</evidence>
<dbReference type="Proteomes" id="UP000287547">
    <property type="component" value="Unassembled WGS sequence"/>
</dbReference>
<feature type="region of interest" description="Disordered" evidence="1">
    <location>
        <begin position="1"/>
        <end position="25"/>
    </location>
</feature>
<dbReference type="Pfam" id="PF10604">
    <property type="entry name" value="Polyketide_cyc2"/>
    <property type="match status" value="1"/>
</dbReference>
<protein>
    <recommendedName>
        <fullName evidence="4">SRPBCC family protein</fullName>
    </recommendedName>
</protein>
<proteinExistence type="predicted"/>
<sequence length="209" mass="21933">MACSHPVRGSSPDQSGPTRRGTKGGGTGYWKARVLAPANVVLGGVTVSGYDIIDEAFIDTSPDLVWQALVAELGGAAGFWVPFNTFAATGPADQVGTEVKWTVHPKGQDKGGPKLRFTSRTTYVDPGRRLDAEYFEGVFRGTVTFTVSPVKGGLATRISIHFKAVPQGIAKVLSKVADVGGKHSQAAQLAFSNLNTLLGGRHTANGAPR</sequence>
<dbReference type="InterPro" id="IPR023393">
    <property type="entry name" value="START-like_dom_sf"/>
</dbReference>
<gene>
    <name evidence="2" type="ORF">DMH04_34905</name>
</gene>
<name>A0A428Z0F9_KIBAR</name>
<evidence type="ECO:0000256" key="1">
    <source>
        <dbReference type="SAM" id="MobiDB-lite"/>
    </source>
</evidence>
<dbReference type="SUPFAM" id="SSF55961">
    <property type="entry name" value="Bet v1-like"/>
    <property type="match status" value="1"/>
</dbReference>
<evidence type="ECO:0000313" key="2">
    <source>
        <dbReference type="EMBL" id="RSM77700.1"/>
    </source>
</evidence>
<dbReference type="EMBL" id="QHKI01000040">
    <property type="protein sequence ID" value="RSM77700.1"/>
    <property type="molecule type" value="Genomic_DNA"/>
</dbReference>
<organism evidence="2 3">
    <name type="scientific">Kibdelosporangium aridum</name>
    <dbReference type="NCBI Taxonomy" id="2030"/>
    <lineage>
        <taxon>Bacteria</taxon>
        <taxon>Bacillati</taxon>
        <taxon>Actinomycetota</taxon>
        <taxon>Actinomycetes</taxon>
        <taxon>Pseudonocardiales</taxon>
        <taxon>Pseudonocardiaceae</taxon>
        <taxon>Kibdelosporangium</taxon>
    </lineage>
</organism>
<dbReference type="OrthoDB" id="3683063at2"/>